<comment type="caution">
    <text evidence="3">The sequence shown here is derived from an EMBL/GenBank/DDBJ whole genome shotgun (WGS) entry which is preliminary data.</text>
</comment>
<dbReference type="GO" id="GO:0003676">
    <property type="term" value="F:nucleic acid binding"/>
    <property type="evidence" value="ECO:0007669"/>
    <property type="project" value="InterPro"/>
</dbReference>
<sequence>MRRRWWQLYIAWRFGDITCWVHKPGKQNQVADALSHKEVQEFVAALTLVQSDFLDWIRDQSKKGLANIKLQQQVKERLVRYWLEDDLLYAKGGRVYVPSRGGLRKELLREMHDSQWAGHLGVDRMTTLVSRSYYWPMLENDIEAYVKTCLVCQQDKFEWKKEAGLLQPLSILDRPWQSVLMDFIANLPKVEGMWSILVVADRFSKYVVFIATLHVSPADVTARLFFKHVVQYFGFSQDIVSARDAWFIGRFWQLAMGQQPRSPQEVAVQQARGKCPATYRFARSKQELLEEVRDNLTKARRRMKKYEEKGRRALEIKVEDKVLLKLTLQFWKKISSKVVHRGLIPKYDGPFEVIKCVGNVAY</sequence>
<dbReference type="Gene3D" id="1.10.340.70">
    <property type="match status" value="1"/>
</dbReference>
<proteinExistence type="predicted"/>
<accession>A0AAD4ZNL5</accession>
<keyword evidence="4" id="KW-1185">Reference proteome</keyword>
<keyword evidence="1" id="KW-0175">Coiled coil</keyword>
<dbReference type="InterPro" id="IPR012337">
    <property type="entry name" value="RNaseH-like_sf"/>
</dbReference>
<dbReference type="PANTHER" id="PTHR37984">
    <property type="entry name" value="PROTEIN CBG26694"/>
    <property type="match status" value="1"/>
</dbReference>
<dbReference type="InterPro" id="IPR041588">
    <property type="entry name" value="Integrase_H2C2"/>
</dbReference>
<dbReference type="Proteomes" id="UP001054821">
    <property type="component" value="Chromosome 1"/>
</dbReference>
<dbReference type="EMBL" id="JAJFAZ020000001">
    <property type="protein sequence ID" value="KAI5351342.1"/>
    <property type="molecule type" value="Genomic_DNA"/>
</dbReference>
<dbReference type="AlphaFoldDB" id="A0AAD4ZNL5"/>
<protein>
    <recommendedName>
        <fullName evidence="2">Integrase zinc-binding domain-containing protein</fullName>
    </recommendedName>
</protein>
<dbReference type="Pfam" id="PF17921">
    <property type="entry name" value="Integrase_H2C2"/>
    <property type="match status" value="1"/>
</dbReference>
<organism evidence="3 4">
    <name type="scientific">Prunus dulcis</name>
    <name type="common">Almond</name>
    <name type="synonym">Amygdalus dulcis</name>
    <dbReference type="NCBI Taxonomy" id="3755"/>
    <lineage>
        <taxon>Eukaryota</taxon>
        <taxon>Viridiplantae</taxon>
        <taxon>Streptophyta</taxon>
        <taxon>Embryophyta</taxon>
        <taxon>Tracheophyta</taxon>
        <taxon>Spermatophyta</taxon>
        <taxon>Magnoliopsida</taxon>
        <taxon>eudicotyledons</taxon>
        <taxon>Gunneridae</taxon>
        <taxon>Pentapetalae</taxon>
        <taxon>rosids</taxon>
        <taxon>fabids</taxon>
        <taxon>Rosales</taxon>
        <taxon>Rosaceae</taxon>
        <taxon>Amygdaloideae</taxon>
        <taxon>Amygdaleae</taxon>
        <taxon>Prunus</taxon>
    </lineage>
</organism>
<dbReference type="FunFam" id="1.10.340.70:FF:000001">
    <property type="entry name" value="Retrovirus-related Pol polyprotein from transposon gypsy-like Protein"/>
    <property type="match status" value="1"/>
</dbReference>
<evidence type="ECO:0000313" key="4">
    <source>
        <dbReference type="Proteomes" id="UP001054821"/>
    </source>
</evidence>
<evidence type="ECO:0000313" key="3">
    <source>
        <dbReference type="EMBL" id="KAI5351342.1"/>
    </source>
</evidence>
<reference evidence="3 4" key="1">
    <citation type="journal article" date="2022" name="G3 (Bethesda)">
        <title>Whole-genome sequence and methylome profiling of the almond [Prunus dulcis (Mill.) D.A. Webb] cultivar 'Nonpareil'.</title>
        <authorList>
            <person name="D'Amico-Willman K.M."/>
            <person name="Ouma W.Z."/>
            <person name="Meulia T."/>
            <person name="Sideli G.M."/>
            <person name="Gradziel T.M."/>
            <person name="Fresnedo-Ramirez J."/>
        </authorList>
    </citation>
    <scope>NUCLEOTIDE SEQUENCE [LARGE SCALE GENOMIC DNA]</scope>
    <source>
        <strain evidence="3">Clone GOH B32 T37-40</strain>
    </source>
</reference>
<dbReference type="PANTHER" id="PTHR37984:SF5">
    <property type="entry name" value="PROTEIN NYNRIN-LIKE"/>
    <property type="match status" value="1"/>
</dbReference>
<dbReference type="SUPFAM" id="SSF53098">
    <property type="entry name" value="Ribonuclease H-like"/>
    <property type="match status" value="1"/>
</dbReference>
<dbReference type="Gene3D" id="3.30.420.10">
    <property type="entry name" value="Ribonuclease H-like superfamily/Ribonuclease H"/>
    <property type="match status" value="1"/>
</dbReference>
<gene>
    <name evidence="3" type="ORF">L3X38_004233</name>
</gene>
<feature type="coiled-coil region" evidence="1">
    <location>
        <begin position="282"/>
        <end position="316"/>
    </location>
</feature>
<evidence type="ECO:0000259" key="2">
    <source>
        <dbReference type="Pfam" id="PF17921"/>
    </source>
</evidence>
<dbReference type="InterPro" id="IPR050951">
    <property type="entry name" value="Retrovirus_Pol_polyprotein"/>
</dbReference>
<evidence type="ECO:0000256" key="1">
    <source>
        <dbReference type="SAM" id="Coils"/>
    </source>
</evidence>
<name>A0AAD4ZNL5_PRUDU</name>
<feature type="domain" description="Integrase zinc-binding" evidence="2">
    <location>
        <begin position="103"/>
        <end position="156"/>
    </location>
</feature>
<dbReference type="InterPro" id="IPR036397">
    <property type="entry name" value="RNaseH_sf"/>
</dbReference>